<dbReference type="Proteomes" id="UP000298061">
    <property type="component" value="Unassembled WGS sequence"/>
</dbReference>
<evidence type="ECO:0000313" key="2">
    <source>
        <dbReference type="EMBL" id="TFY79668.1"/>
    </source>
</evidence>
<proteinExistence type="predicted"/>
<protein>
    <submittedName>
        <fullName evidence="2">Uncharacterized protein</fullName>
    </submittedName>
</protein>
<evidence type="ECO:0000256" key="1">
    <source>
        <dbReference type="SAM" id="MobiDB-lite"/>
    </source>
</evidence>
<gene>
    <name evidence="2" type="ORF">EWM64_g4345</name>
</gene>
<keyword evidence="3" id="KW-1185">Reference proteome</keyword>
<dbReference type="STRING" id="135208.A0A4Z0A1T2"/>
<reference evidence="2 3" key="1">
    <citation type="submission" date="2019-02" db="EMBL/GenBank/DDBJ databases">
        <title>Genome sequencing of the rare red list fungi Hericium alpestre (H. flagellum).</title>
        <authorList>
            <person name="Buettner E."/>
            <person name="Kellner H."/>
        </authorList>
    </citation>
    <scope>NUCLEOTIDE SEQUENCE [LARGE SCALE GENOMIC DNA]</scope>
    <source>
        <strain evidence="2 3">DSM 108284</strain>
    </source>
</reference>
<name>A0A4Z0A1T2_9AGAM</name>
<dbReference type="EMBL" id="SFCI01000461">
    <property type="protein sequence ID" value="TFY79668.1"/>
    <property type="molecule type" value="Genomic_DNA"/>
</dbReference>
<feature type="compositionally biased region" description="Low complexity" evidence="1">
    <location>
        <begin position="205"/>
        <end position="214"/>
    </location>
</feature>
<evidence type="ECO:0000313" key="3">
    <source>
        <dbReference type="Proteomes" id="UP000298061"/>
    </source>
</evidence>
<dbReference type="OrthoDB" id="3351042at2759"/>
<comment type="caution">
    <text evidence="2">The sequence shown here is derived from an EMBL/GenBank/DDBJ whole genome shotgun (WGS) entry which is preliminary data.</text>
</comment>
<sequence>MGPVSDAILSTVGDSILVEVGMHAGFKLSMDATNDLVFEKPLKAVTPAYDKMLETTSVKTILITLKYKHTREDASLGFFRSSLHKDNSLFSTVKDYLAVEKGWFNPYLFASGRRPIIPRSMTPDIIFCHGPFLGGTFSFQNRGDPPRGIPVRNNFRVCTPGDGNPARHRSPPAPLDFQPPDPLQRVRPLAHALARAGTDAPPHSPRAAPHSAARYWSKTAPAPLDDERAPERERDVLPAAERLPRDRGACQDRRAAACMGRAHARGPVEGRAARGRGGRGYRFEGIVSVLFEYLDMCVDWGRAVLPEVHVSLEEGEKDAKGDGEGSEGQKKDALRTALRLLVAGAVRSGKSKAVKDEVDKERSGVAMWRIP</sequence>
<organism evidence="2 3">
    <name type="scientific">Hericium alpestre</name>
    <dbReference type="NCBI Taxonomy" id="135208"/>
    <lineage>
        <taxon>Eukaryota</taxon>
        <taxon>Fungi</taxon>
        <taxon>Dikarya</taxon>
        <taxon>Basidiomycota</taxon>
        <taxon>Agaricomycotina</taxon>
        <taxon>Agaricomycetes</taxon>
        <taxon>Russulales</taxon>
        <taxon>Hericiaceae</taxon>
        <taxon>Hericium</taxon>
    </lineage>
</organism>
<dbReference type="AlphaFoldDB" id="A0A4Z0A1T2"/>
<feature type="region of interest" description="Disordered" evidence="1">
    <location>
        <begin position="196"/>
        <end position="232"/>
    </location>
</feature>
<accession>A0A4Z0A1T2</accession>